<gene>
    <name evidence="5" type="primary">LOC111946297</name>
</gene>
<dbReference type="SMART" id="SM00034">
    <property type="entry name" value="CLECT"/>
    <property type="match status" value="1"/>
</dbReference>
<dbReference type="CDD" id="cd03590">
    <property type="entry name" value="CLECT_DC-SIGN_like"/>
    <property type="match status" value="1"/>
</dbReference>
<evidence type="ECO:0000256" key="2">
    <source>
        <dbReference type="SAM" id="Coils"/>
    </source>
</evidence>
<dbReference type="GO" id="GO:0006955">
    <property type="term" value="P:immune response"/>
    <property type="evidence" value="ECO:0000318"/>
    <property type="project" value="GO_Central"/>
</dbReference>
<evidence type="ECO:0000259" key="4">
    <source>
        <dbReference type="PROSITE" id="PS50041"/>
    </source>
</evidence>
<reference evidence="5" key="3">
    <citation type="submission" date="2025-09" db="UniProtKB">
        <authorList>
            <consortium name="Ensembl"/>
        </authorList>
    </citation>
    <scope>IDENTIFICATION</scope>
    <source>
        <strain evidence="5">Hd-rR</strain>
    </source>
</reference>
<dbReference type="GeneID" id="111946297"/>
<dbReference type="InterPro" id="IPR050111">
    <property type="entry name" value="C-type_lectin/snaclec_domain"/>
</dbReference>
<dbReference type="InterPro" id="IPR001304">
    <property type="entry name" value="C-type_lectin-like"/>
</dbReference>
<name>A0A3B3HTB5_ORYLA</name>
<reference evidence="5 6" key="1">
    <citation type="journal article" date="2007" name="Nature">
        <title>The medaka draft genome and insights into vertebrate genome evolution.</title>
        <authorList>
            <person name="Kasahara M."/>
            <person name="Naruse K."/>
            <person name="Sasaki S."/>
            <person name="Nakatani Y."/>
            <person name="Qu W."/>
            <person name="Ahsan B."/>
            <person name="Yamada T."/>
            <person name="Nagayasu Y."/>
            <person name="Doi K."/>
            <person name="Kasai Y."/>
            <person name="Jindo T."/>
            <person name="Kobayashi D."/>
            <person name="Shimada A."/>
            <person name="Toyoda A."/>
            <person name="Kuroki Y."/>
            <person name="Fujiyama A."/>
            <person name="Sasaki T."/>
            <person name="Shimizu A."/>
            <person name="Asakawa S."/>
            <person name="Shimizu N."/>
            <person name="Hashimoto S."/>
            <person name="Yang J."/>
            <person name="Lee Y."/>
            <person name="Matsushima K."/>
            <person name="Sugano S."/>
            <person name="Sakaizumi M."/>
            <person name="Narita T."/>
            <person name="Ohishi K."/>
            <person name="Haga S."/>
            <person name="Ohta F."/>
            <person name="Nomoto H."/>
            <person name="Nogata K."/>
            <person name="Morishita T."/>
            <person name="Endo T."/>
            <person name="Shin-I T."/>
            <person name="Takeda H."/>
            <person name="Morishita S."/>
            <person name="Kohara Y."/>
        </authorList>
    </citation>
    <scope>NUCLEOTIDE SEQUENCE [LARGE SCALE GENOMIC DNA]</scope>
    <source>
        <strain evidence="5 6">Hd-rR</strain>
    </source>
</reference>
<evidence type="ECO:0000256" key="1">
    <source>
        <dbReference type="ARBA" id="ARBA00022734"/>
    </source>
</evidence>
<keyword evidence="2" id="KW-0175">Coiled coil</keyword>
<dbReference type="KEGG" id="ola:111946297"/>
<organism evidence="5 6">
    <name type="scientific">Oryzias latipes</name>
    <name type="common">Japanese rice fish</name>
    <name type="synonym">Japanese killifish</name>
    <dbReference type="NCBI Taxonomy" id="8090"/>
    <lineage>
        <taxon>Eukaryota</taxon>
        <taxon>Metazoa</taxon>
        <taxon>Chordata</taxon>
        <taxon>Craniata</taxon>
        <taxon>Vertebrata</taxon>
        <taxon>Euteleostomi</taxon>
        <taxon>Actinopterygii</taxon>
        <taxon>Neopterygii</taxon>
        <taxon>Teleostei</taxon>
        <taxon>Neoteleostei</taxon>
        <taxon>Acanthomorphata</taxon>
        <taxon>Ovalentaria</taxon>
        <taxon>Atherinomorphae</taxon>
        <taxon>Beloniformes</taxon>
        <taxon>Adrianichthyidae</taxon>
        <taxon>Oryziinae</taxon>
        <taxon>Oryzias</taxon>
    </lineage>
</organism>
<dbReference type="SUPFAM" id="SSF90257">
    <property type="entry name" value="Myosin rod fragments"/>
    <property type="match status" value="1"/>
</dbReference>
<dbReference type="GO" id="GO:0030246">
    <property type="term" value="F:carbohydrate binding"/>
    <property type="evidence" value="ECO:0000318"/>
    <property type="project" value="GO_Central"/>
</dbReference>
<dbReference type="InterPro" id="IPR033989">
    <property type="entry name" value="CD209-like_CTLD"/>
</dbReference>
<dbReference type="OrthoDB" id="7357196at2759"/>
<feature type="domain" description="C-type lectin" evidence="4">
    <location>
        <begin position="203"/>
        <end position="316"/>
    </location>
</feature>
<evidence type="ECO:0000313" key="6">
    <source>
        <dbReference type="Proteomes" id="UP000001038"/>
    </source>
</evidence>
<dbReference type="Proteomes" id="UP000001038">
    <property type="component" value="Chromosome 1"/>
</dbReference>
<dbReference type="Gene3D" id="1.20.5.1160">
    <property type="entry name" value="Vasodilator-stimulated phosphoprotein"/>
    <property type="match status" value="1"/>
</dbReference>
<sequence>MTSLRWMILVCFSLISVIGTGESLTPIEPSKTVAPSSLAAIIAGMSKPIADLNASYNKLLAQKKGISCPCSASVIQACNNQRNLLNRGLISCGSQLSSANAQRSSLQQQVNVLNSQLISANVQRSSLQQQVNVLNSQLRSEIAQKTSLQQQVNVLNSQLSSANAQIKSLQQEVTVLRSQLSSGRKLPQNPIIAKYQNLGWPYFRGSLYYVSTTTANWQNSRDDCLSKGADLVVINDAAENNFVRGFQRKAWVGLYKSGSTWIWVDGRILSPSVSYWAPREPNNVGNREDRVELQRYNEFNSWNDEPWTTNNYWICEKKVV</sequence>
<reference evidence="5" key="2">
    <citation type="submission" date="2025-08" db="UniProtKB">
        <authorList>
            <consortium name="Ensembl"/>
        </authorList>
    </citation>
    <scope>IDENTIFICATION</scope>
    <source>
        <strain evidence="5">Hd-rR</strain>
    </source>
</reference>
<dbReference type="PANTHER" id="PTHR22803">
    <property type="entry name" value="MANNOSE, PHOSPHOLIPASE, LECTIN RECEPTOR RELATED"/>
    <property type="match status" value="1"/>
</dbReference>
<dbReference type="PROSITE" id="PS50041">
    <property type="entry name" value="C_TYPE_LECTIN_2"/>
    <property type="match status" value="1"/>
</dbReference>
<keyword evidence="3" id="KW-0732">Signal</keyword>
<dbReference type="GO" id="GO:0009897">
    <property type="term" value="C:external side of plasma membrane"/>
    <property type="evidence" value="ECO:0000318"/>
    <property type="project" value="GO_Central"/>
</dbReference>
<feature type="signal peptide" evidence="3">
    <location>
        <begin position="1"/>
        <end position="23"/>
    </location>
</feature>
<dbReference type="GeneTree" id="ENSGT01020000230338"/>
<dbReference type="Ensembl" id="ENSORLT00000034094.1">
    <property type="protein sequence ID" value="ENSORLP00000035047.1"/>
    <property type="gene ID" value="ENSORLG00000023095.1"/>
</dbReference>
<proteinExistence type="predicted"/>
<accession>A0A3B3HTB5</accession>
<dbReference type="InterPro" id="IPR016187">
    <property type="entry name" value="CTDL_fold"/>
</dbReference>
<protein>
    <recommendedName>
        <fullName evidence="4">C-type lectin domain-containing protein</fullName>
    </recommendedName>
</protein>
<feature type="chain" id="PRO_5017472845" description="C-type lectin domain-containing protein" evidence="3">
    <location>
        <begin position="24"/>
        <end position="320"/>
    </location>
</feature>
<dbReference type="AlphaFoldDB" id="A0A3B3HTB5"/>
<dbReference type="RefSeq" id="XP_023816403.1">
    <property type="nucleotide sequence ID" value="XM_023960635.1"/>
</dbReference>
<dbReference type="Gene3D" id="3.10.100.10">
    <property type="entry name" value="Mannose-Binding Protein A, subunit A"/>
    <property type="match status" value="1"/>
</dbReference>
<dbReference type="InParanoid" id="A0A3B3HTB5"/>
<dbReference type="GO" id="GO:0038187">
    <property type="term" value="F:pattern recognition receptor activity"/>
    <property type="evidence" value="ECO:0000318"/>
    <property type="project" value="GO_Central"/>
</dbReference>
<feature type="coiled-coil region" evidence="2">
    <location>
        <begin position="145"/>
        <end position="179"/>
    </location>
</feature>
<keyword evidence="6" id="KW-1185">Reference proteome</keyword>
<dbReference type="SUPFAM" id="SSF56436">
    <property type="entry name" value="C-type lectin-like"/>
    <property type="match status" value="1"/>
</dbReference>
<keyword evidence="1" id="KW-0430">Lectin</keyword>
<dbReference type="Bgee" id="ENSORLG00000023095">
    <property type="expression patterns" value="Expressed in adult organism and 9 other cell types or tissues"/>
</dbReference>
<evidence type="ECO:0000313" key="5">
    <source>
        <dbReference type="Ensembl" id="ENSORLP00000035047.1"/>
    </source>
</evidence>
<evidence type="ECO:0000256" key="3">
    <source>
        <dbReference type="SAM" id="SignalP"/>
    </source>
</evidence>
<dbReference type="STRING" id="8090.ENSORLP00000035047"/>
<dbReference type="Pfam" id="PF00059">
    <property type="entry name" value="Lectin_C"/>
    <property type="match status" value="1"/>
</dbReference>
<dbReference type="InterPro" id="IPR016186">
    <property type="entry name" value="C-type_lectin-like/link_sf"/>
</dbReference>